<evidence type="ECO:0000256" key="1">
    <source>
        <dbReference type="SAM" id="MobiDB-lite"/>
    </source>
</evidence>
<keyword evidence="3" id="KW-1185">Reference proteome</keyword>
<dbReference type="InterPro" id="IPR003005">
    <property type="entry name" value="Amphiphysin"/>
</dbReference>
<evidence type="ECO:0000313" key="2">
    <source>
        <dbReference type="EMBL" id="MEQ2172422.1"/>
    </source>
</evidence>
<organism evidence="2 3">
    <name type="scientific">Goodea atripinnis</name>
    <dbReference type="NCBI Taxonomy" id="208336"/>
    <lineage>
        <taxon>Eukaryota</taxon>
        <taxon>Metazoa</taxon>
        <taxon>Chordata</taxon>
        <taxon>Craniata</taxon>
        <taxon>Vertebrata</taxon>
        <taxon>Euteleostomi</taxon>
        <taxon>Actinopterygii</taxon>
        <taxon>Neopterygii</taxon>
        <taxon>Teleostei</taxon>
        <taxon>Neoteleostei</taxon>
        <taxon>Acanthomorphata</taxon>
        <taxon>Ovalentaria</taxon>
        <taxon>Atherinomorphae</taxon>
        <taxon>Cyprinodontiformes</taxon>
        <taxon>Goodeidae</taxon>
        <taxon>Goodea</taxon>
    </lineage>
</organism>
<reference evidence="2 3" key="1">
    <citation type="submission" date="2021-06" db="EMBL/GenBank/DDBJ databases">
        <authorList>
            <person name="Palmer J.M."/>
        </authorList>
    </citation>
    <scope>NUCLEOTIDE SEQUENCE [LARGE SCALE GENOMIC DNA]</scope>
    <source>
        <strain evidence="2 3">GA_2019</strain>
        <tissue evidence="2">Muscle</tissue>
    </source>
</reference>
<dbReference type="Proteomes" id="UP001476798">
    <property type="component" value="Unassembled WGS sequence"/>
</dbReference>
<dbReference type="EMBL" id="JAHRIO010041959">
    <property type="protein sequence ID" value="MEQ2172422.1"/>
    <property type="molecule type" value="Genomic_DNA"/>
</dbReference>
<accession>A0ABV0NQC7</accession>
<feature type="compositionally biased region" description="Basic and acidic residues" evidence="1">
    <location>
        <begin position="184"/>
        <end position="202"/>
    </location>
</feature>
<proteinExistence type="predicted"/>
<evidence type="ECO:0000313" key="3">
    <source>
        <dbReference type="Proteomes" id="UP001476798"/>
    </source>
</evidence>
<feature type="compositionally biased region" description="Low complexity" evidence="1">
    <location>
        <begin position="124"/>
        <end position="144"/>
    </location>
</feature>
<dbReference type="PANTHER" id="PTHR46514:SF1">
    <property type="entry name" value="BRIDGING INTEGRATOR 2"/>
    <property type="match status" value="1"/>
</dbReference>
<feature type="region of interest" description="Disordered" evidence="1">
    <location>
        <begin position="112"/>
        <end position="265"/>
    </location>
</feature>
<comment type="caution">
    <text evidence="2">The sequence shown here is derived from an EMBL/GenBank/DDBJ whole genome shotgun (WGS) entry which is preliminary data.</text>
</comment>
<gene>
    <name evidence="2" type="ORF">GOODEAATRI_020860</name>
</gene>
<dbReference type="PANTHER" id="PTHR46514">
    <property type="entry name" value="AMPHIPHYSIN"/>
    <property type="match status" value="1"/>
</dbReference>
<dbReference type="SUPFAM" id="SSF103657">
    <property type="entry name" value="BAR/IMD domain-like"/>
    <property type="match status" value="1"/>
</dbReference>
<feature type="compositionally biased region" description="Low complexity" evidence="1">
    <location>
        <begin position="204"/>
        <end position="219"/>
    </location>
</feature>
<sequence>MKGEDLLWNDHEVKLLDQAVRTMESYVSQFPDVRAKEEMKDAKTVYDGINNELKEELPVLYDRSASSVSNLRDIFYKEMSKVCMPHFEVKRNYNAARLFFYDLIYNPRMSQRNSFRSPDKPPHSSLSRGSSTLGFSSRSSTLERTLTEPRELDTASCHSENQSAEAQGTSGEGQKSGEASSQVEEEKGSKETEDKKDDEKAPPSESSSELNNSYESGSLDLQLSAAHSGTLHIEEDETPATTDSKEANELKNGDVGGLSSDTKDLSIPQKVCLLTSSQLRHGGSISGLF</sequence>
<name>A0ABV0NQC7_9TELE</name>
<feature type="compositionally biased region" description="Polar residues" evidence="1">
    <location>
        <begin position="156"/>
        <end position="182"/>
    </location>
</feature>
<dbReference type="Gene3D" id="1.20.1270.60">
    <property type="entry name" value="Arfaptin homology (AH) domain/BAR domain"/>
    <property type="match status" value="1"/>
</dbReference>
<feature type="compositionally biased region" description="Basic and acidic residues" evidence="1">
    <location>
        <begin position="243"/>
        <end position="252"/>
    </location>
</feature>
<protein>
    <submittedName>
        <fullName evidence="2">Uncharacterized protein</fullName>
    </submittedName>
</protein>
<dbReference type="InterPro" id="IPR027267">
    <property type="entry name" value="AH/BAR_dom_sf"/>
</dbReference>